<dbReference type="Pfam" id="PF09179">
    <property type="entry name" value="TilS"/>
    <property type="match status" value="1"/>
</dbReference>
<keyword evidence="11" id="KW-1185">Reference proteome</keyword>
<feature type="domain" description="Lysidine-tRNA(Ile) synthetase C-terminal" evidence="9">
    <location>
        <begin position="352"/>
        <end position="417"/>
    </location>
</feature>
<dbReference type="EC" id="6.3.4.19" evidence="8"/>
<evidence type="ECO:0000256" key="5">
    <source>
        <dbReference type="ARBA" id="ARBA00022741"/>
    </source>
</evidence>
<evidence type="ECO:0000313" key="11">
    <source>
        <dbReference type="Proteomes" id="UP000258127"/>
    </source>
</evidence>
<dbReference type="Gene3D" id="1.20.59.20">
    <property type="match status" value="1"/>
</dbReference>
<keyword evidence="3 8" id="KW-0436">Ligase</keyword>
<evidence type="ECO:0000259" key="9">
    <source>
        <dbReference type="SMART" id="SM00977"/>
    </source>
</evidence>
<dbReference type="SUPFAM" id="SSF56037">
    <property type="entry name" value="PheT/TilS domain"/>
    <property type="match status" value="1"/>
</dbReference>
<dbReference type="InterPro" id="IPR012094">
    <property type="entry name" value="tRNA_Ile_lys_synt"/>
</dbReference>
<dbReference type="InterPro" id="IPR012795">
    <property type="entry name" value="tRNA_Ile_lys_synt_N"/>
</dbReference>
<dbReference type="SUPFAM" id="SSF82829">
    <property type="entry name" value="MesJ substrate recognition domain-like"/>
    <property type="match status" value="1"/>
</dbReference>
<dbReference type="Pfam" id="PF11734">
    <property type="entry name" value="TilS_C"/>
    <property type="match status" value="1"/>
</dbReference>
<dbReference type="RefSeq" id="WP_116888821.1">
    <property type="nucleotide sequence ID" value="NZ_CP031641.1"/>
</dbReference>
<dbReference type="Proteomes" id="UP000258127">
    <property type="component" value="Chromosome"/>
</dbReference>
<dbReference type="InterPro" id="IPR015262">
    <property type="entry name" value="tRNA_Ile_lys_synt_subst-bd"/>
</dbReference>
<dbReference type="SUPFAM" id="SSF52402">
    <property type="entry name" value="Adenine nucleotide alpha hydrolases-like"/>
    <property type="match status" value="1"/>
</dbReference>
<dbReference type="NCBIfam" id="TIGR02433">
    <property type="entry name" value="lysidine_TilS_C"/>
    <property type="match status" value="1"/>
</dbReference>
<dbReference type="CDD" id="cd01992">
    <property type="entry name" value="TilS_N"/>
    <property type="match status" value="1"/>
</dbReference>
<dbReference type="PANTHER" id="PTHR43033">
    <property type="entry name" value="TRNA(ILE)-LYSIDINE SYNTHASE-RELATED"/>
    <property type="match status" value="1"/>
</dbReference>
<sequence>MLDLTPWLNAPTWFVAFSGGLDSTVLLHRLAAHCRRHPAPPLRALHIHHGLQTAANAWPEHCRAVCDALGVELEVIPVVVAAGASLEQAARDARYAALASRLGPGDVLFTGQHLDDQAETLLFRLLRGAGLRGMTAMPSSRTLGQGRLVRPLLADSREHLQRYAEAQGLSWIDDPSNQDVGFSRNYLRAQVMPQLRQRWPQASQQMARSAEHLGEALGLLDELAAEDLRSAEQGAPFAWLGLASLDLDAVRALSPARQRNALQYWLSRRTRLPDARHWAGWNALRDAAPDAQPIWRLTDGELQRSHGRLWWLADDWRQWKSGQWYWPDPDQPLILPGNGVVWLQGAKPPEGLRIAYRQGGERLNVPGRGERDLKRLLNERQLPHFVRQRLPLLYQGPRLLAVANLPELVQSDWQLQWQPPGRVQGLS</sequence>
<dbReference type="SMART" id="SM00977">
    <property type="entry name" value="TilS_C"/>
    <property type="match status" value="1"/>
</dbReference>
<dbReference type="GO" id="GO:0005524">
    <property type="term" value="F:ATP binding"/>
    <property type="evidence" value="ECO:0007669"/>
    <property type="project" value="UniProtKB-UniRule"/>
</dbReference>
<evidence type="ECO:0000256" key="6">
    <source>
        <dbReference type="ARBA" id="ARBA00022840"/>
    </source>
</evidence>
<keyword evidence="5 8" id="KW-0547">Nucleotide-binding</keyword>
<gene>
    <name evidence="8 10" type="primary">tilS</name>
    <name evidence="10" type="ORF">DZC75_16230</name>
</gene>
<dbReference type="PANTHER" id="PTHR43033:SF1">
    <property type="entry name" value="TRNA(ILE)-LYSIDINE SYNTHASE-RELATED"/>
    <property type="match status" value="1"/>
</dbReference>
<reference evidence="10 11" key="1">
    <citation type="submission" date="2018-08" db="EMBL/GenBank/DDBJ databases">
        <authorList>
            <person name="Lee Y."/>
            <person name="Kakembo D."/>
        </authorList>
    </citation>
    <scope>NUCLEOTIDE SEQUENCE [LARGE SCALE GENOMIC DNA]</scope>
    <source>
        <strain evidence="10 11">JBCS1880</strain>
    </source>
</reference>
<dbReference type="AlphaFoldDB" id="A0AAI8PCG3"/>
<evidence type="ECO:0000313" key="10">
    <source>
        <dbReference type="EMBL" id="AXO89475.1"/>
    </source>
</evidence>
<dbReference type="Gene3D" id="3.40.50.620">
    <property type="entry name" value="HUPs"/>
    <property type="match status" value="1"/>
</dbReference>
<dbReference type="GO" id="GO:0032267">
    <property type="term" value="F:tRNA(Ile)-lysidine synthase activity"/>
    <property type="evidence" value="ECO:0007669"/>
    <property type="project" value="UniProtKB-EC"/>
</dbReference>
<dbReference type="InterPro" id="IPR011063">
    <property type="entry name" value="TilS/TtcA_N"/>
</dbReference>
<comment type="similarity">
    <text evidence="8">Belongs to the tRNA(Ile)-lysidine synthase family.</text>
</comment>
<evidence type="ECO:0000256" key="4">
    <source>
        <dbReference type="ARBA" id="ARBA00022694"/>
    </source>
</evidence>
<keyword evidence="2 8" id="KW-0963">Cytoplasm</keyword>
<dbReference type="NCBIfam" id="TIGR02432">
    <property type="entry name" value="lysidine_TilS_N"/>
    <property type="match status" value="1"/>
</dbReference>
<dbReference type="GO" id="GO:0005737">
    <property type="term" value="C:cytoplasm"/>
    <property type="evidence" value="ECO:0007669"/>
    <property type="project" value="UniProtKB-SubCell"/>
</dbReference>
<dbReference type="EMBL" id="CP031641">
    <property type="protein sequence ID" value="AXO89475.1"/>
    <property type="molecule type" value="Genomic_DNA"/>
</dbReference>
<evidence type="ECO:0000256" key="1">
    <source>
        <dbReference type="ARBA" id="ARBA00004496"/>
    </source>
</evidence>
<protein>
    <recommendedName>
        <fullName evidence="8">tRNA(Ile)-lysidine synthase</fullName>
        <ecNumber evidence="8">6.3.4.19</ecNumber>
    </recommendedName>
    <alternativeName>
        <fullName evidence="8">tRNA(Ile)-2-lysyl-cytidine synthase</fullName>
    </alternativeName>
    <alternativeName>
        <fullName evidence="8">tRNA(Ile)-lysidine synthetase</fullName>
    </alternativeName>
</protein>
<evidence type="ECO:0000256" key="3">
    <source>
        <dbReference type="ARBA" id="ARBA00022598"/>
    </source>
</evidence>
<comment type="function">
    <text evidence="8">Ligates lysine onto the cytidine present at position 34 of the AUA codon-specific tRNA(Ile) that contains the anticodon CAU, in an ATP-dependent manner. Cytidine is converted to lysidine, thus changing the amino acid specificity of the tRNA from methionine to isoleucine.</text>
</comment>
<comment type="domain">
    <text evidence="8">The N-terminal region contains the highly conserved SGGXDS motif, predicted to be a P-loop motif involved in ATP binding.</text>
</comment>
<dbReference type="Pfam" id="PF01171">
    <property type="entry name" value="ATP_bind_3"/>
    <property type="match status" value="1"/>
</dbReference>
<comment type="catalytic activity">
    <reaction evidence="7 8">
        <text>cytidine(34) in tRNA(Ile2) + L-lysine + ATP = lysidine(34) in tRNA(Ile2) + AMP + diphosphate + H(+)</text>
        <dbReference type="Rhea" id="RHEA:43744"/>
        <dbReference type="Rhea" id="RHEA-COMP:10625"/>
        <dbReference type="Rhea" id="RHEA-COMP:10670"/>
        <dbReference type="ChEBI" id="CHEBI:15378"/>
        <dbReference type="ChEBI" id="CHEBI:30616"/>
        <dbReference type="ChEBI" id="CHEBI:32551"/>
        <dbReference type="ChEBI" id="CHEBI:33019"/>
        <dbReference type="ChEBI" id="CHEBI:82748"/>
        <dbReference type="ChEBI" id="CHEBI:83665"/>
        <dbReference type="ChEBI" id="CHEBI:456215"/>
        <dbReference type="EC" id="6.3.4.19"/>
    </reaction>
</comment>
<name>A0AAI8PCG3_9PSED</name>
<dbReference type="InterPro" id="IPR012796">
    <property type="entry name" value="Lysidine-tRNA-synth_C"/>
</dbReference>
<accession>A0AAI8PCG3</accession>
<evidence type="ECO:0000256" key="2">
    <source>
        <dbReference type="ARBA" id="ARBA00022490"/>
    </source>
</evidence>
<evidence type="ECO:0000256" key="7">
    <source>
        <dbReference type="ARBA" id="ARBA00048539"/>
    </source>
</evidence>
<keyword evidence="4 8" id="KW-0819">tRNA processing</keyword>
<feature type="binding site" evidence="8">
    <location>
        <begin position="18"/>
        <end position="23"/>
    </location>
    <ligand>
        <name>ATP</name>
        <dbReference type="ChEBI" id="CHEBI:30616"/>
    </ligand>
</feature>
<evidence type="ECO:0000256" key="8">
    <source>
        <dbReference type="HAMAP-Rule" id="MF_01161"/>
    </source>
</evidence>
<dbReference type="GO" id="GO:0006400">
    <property type="term" value="P:tRNA modification"/>
    <property type="evidence" value="ECO:0007669"/>
    <property type="project" value="UniProtKB-UniRule"/>
</dbReference>
<proteinExistence type="inferred from homology"/>
<organism evidence="10 11">
    <name type="scientific">Pseudomonas parafulva</name>
    <dbReference type="NCBI Taxonomy" id="157782"/>
    <lineage>
        <taxon>Bacteria</taxon>
        <taxon>Pseudomonadati</taxon>
        <taxon>Pseudomonadota</taxon>
        <taxon>Gammaproteobacteria</taxon>
        <taxon>Pseudomonadales</taxon>
        <taxon>Pseudomonadaceae</taxon>
        <taxon>Pseudomonas</taxon>
    </lineage>
</organism>
<comment type="subcellular location">
    <subcellularLocation>
        <location evidence="1 8">Cytoplasm</location>
    </subcellularLocation>
</comment>
<dbReference type="InterPro" id="IPR014729">
    <property type="entry name" value="Rossmann-like_a/b/a_fold"/>
</dbReference>
<keyword evidence="6 8" id="KW-0067">ATP-binding</keyword>
<dbReference type="HAMAP" id="MF_01161">
    <property type="entry name" value="tRNA_Ile_lys_synt"/>
    <property type="match status" value="1"/>
</dbReference>